<feature type="transmembrane region" description="Helical" evidence="14">
    <location>
        <begin position="80"/>
        <end position="101"/>
    </location>
</feature>
<keyword evidence="5 14" id="KW-1003">Cell membrane</keyword>
<name>A0A0F5FHA5_9HYPH</name>
<evidence type="ECO:0000256" key="10">
    <source>
        <dbReference type="ARBA" id="ARBA00023251"/>
    </source>
</evidence>
<dbReference type="GO" id="GO:0046677">
    <property type="term" value="P:response to antibiotic"/>
    <property type="evidence" value="ECO:0007669"/>
    <property type="project" value="UniProtKB-UniRule"/>
</dbReference>
<comment type="function">
    <text evidence="14">Catalyzes the dephosphorylation of undecaprenyl diphosphate (UPP). Confers resistance to bacitracin.</text>
</comment>
<accession>A0A0F5FHA5</accession>
<comment type="miscellaneous">
    <text evidence="14">Bacitracin is thought to be involved in the inhibition of peptidoglycan synthesis by sequestering undecaprenyl diphosphate, thereby reducing the pool of lipid carrier available.</text>
</comment>
<feature type="transmembrane region" description="Helical" evidence="14">
    <location>
        <begin position="7"/>
        <end position="26"/>
    </location>
</feature>
<keyword evidence="16" id="KW-1185">Reference proteome</keyword>
<evidence type="ECO:0000313" key="15">
    <source>
        <dbReference type="EMBL" id="KKB07970.1"/>
    </source>
</evidence>
<comment type="catalytic activity">
    <reaction evidence="13 14">
        <text>di-trans,octa-cis-undecaprenyl diphosphate + H2O = di-trans,octa-cis-undecaprenyl phosphate + phosphate + H(+)</text>
        <dbReference type="Rhea" id="RHEA:28094"/>
        <dbReference type="ChEBI" id="CHEBI:15377"/>
        <dbReference type="ChEBI" id="CHEBI:15378"/>
        <dbReference type="ChEBI" id="CHEBI:43474"/>
        <dbReference type="ChEBI" id="CHEBI:58405"/>
        <dbReference type="ChEBI" id="CHEBI:60392"/>
        <dbReference type="EC" id="3.6.1.27"/>
    </reaction>
</comment>
<keyword evidence="8 14" id="KW-1133">Transmembrane helix</keyword>
<evidence type="ECO:0000256" key="11">
    <source>
        <dbReference type="ARBA" id="ARBA00032707"/>
    </source>
</evidence>
<dbReference type="PANTHER" id="PTHR30622:SF3">
    <property type="entry name" value="UNDECAPRENYL-DIPHOSPHATASE"/>
    <property type="match status" value="1"/>
</dbReference>
<comment type="similarity">
    <text evidence="2 14">Belongs to the UppP family.</text>
</comment>
<comment type="subcellular location">
    <subcellularLocation>
        <location evidence="1 14">Cell membrane</location>
        <topology evidence="1 14">Multi-pass membrane protein</topology>
    </subcellularLocation>
</comment>
<evidence type="ECO:0000256" key="14">
    <source>
        <dbReference type="HAMAP-Rule" id="MF_01006"/>
    </source>
</evidence>
<evidence type="ECO:0000256" key="5">
    <source>
        <dbReference type="ARBA" id="ARBA00022475"/>
    </source>
</evidence>
<dbReference type="GO" id="GO:0008360">
    <property type="term" value="P:regulation of cell shape"/>
    <property type="evidence" value="ECO:0007669"/>
    <property type="project" value="UniProtKB-KW"/>
</dbReference>
<sequence length="270" mass="29209">MNADQGLFVPLVLGIIEGLTEFLPVSSTGHLLLAGHFFGLSQPATFIVLIQLGAILAVITIYFAKLGVLIRDAFAGKAYAWHFALAVILACLPAVIIGVLFREYIQQVLYETPLVICTTLLLGGIVLLIVDRMPKNVRYDDIYHFPWHLALIVGLFQVLSLIPGVSRSGSTVVGAMLFGASKRSAAEFTFFIALPIMTGAFGYDLYKSRELIDMSLGINIAIGFAASFVVGALVVKYLLDFVTRHGFAPFAWWRIAVGGAGLIAILVFGL</sequence>
<dbReference type="PANTHER" id="PTHR30622">
    <property type="entry name" value="UNDECAPRENYL-DIPHOSPHATASE"/>
    <property type="match status" value="1"/>
</dbReference>
<keyword evidence="14" id="KW-0133">Cell shape</keyword>
<evidence type="ECO:0000256" key="4">
    <source>
        <dbReference type="ARBA" id="ARBA00021581"/>
    </source>
</evidence>
<keyword evidence="9 14" id="KW-0472">Membrane</keyword>
<dbReference type="RefSeq" id="WP_046105999.1">
    <property type="nucleotide sequence ID" value="NZ_JZEY01000061.1"/>
</dbReference>
<dbReference type="EMBL" id="JZEY01000061">
    <property type="protein sequence ID" value="KKB07970.1"/>
    <property type="molecule type" value="Genomic_DNA"/>
</dbReference>
<dbReference type="NCBIfam" id="NF001389">
    <property type="entry name" value="PRK00281.1-2"/>
    <property type="match status" value="1"/>
</dbReference>
<evidence type="ECO:0000256" key="12">
    <source>
        <dbReference type="ARBA" id="ARBA00032932"/>
    </source>
</evidence>
<dbReference type="InterPro" id="IPR003824">
    <property type="entry name" value="UppP"/>
</dbReference>
<feature type="transmembrane region" description="Helical" evidence="14">
    <location>
        <begin position="218"/>
        <end position="239"/>
    </location>
</feature>
<keyword evidence="10 14" id="KW-0046">Antibiotic resistance</keyword>
<gene>
    <name evidence="14" type="primary">uppP</name>
    <name evidence="15" type="ORF">VE26_15325</name>
</gene>
<evidence type="ECO:0000313" key="16">
    <source>
        <dbReference type="Proteomes" id="UP000033649"/>
    </source>
</evidence>
<evidence type="ECO:0000256" key="9">
    <source>
        <dbReference type="ARBA" id="ARBA00023136"/>
    </source>
</evidence>
<dbReference type="Proteomes" id="UP000033649">
    <property type="component" value="Unassembled WGS sequence"/>
</dbReference>
<keyword evidence="14" id="KW-0961">Cell wall biogenesis/degradation</keyword>
<evidence type="ECO:0000256" key="8">
    <source>
        <dbReference type="ARBA" id="ARBA00022989"/>
    </source>
</evidence>
<dbReference type="GO" id="GO:0005886">
    <property type="term" value="C:plasma membrane"/>
    <property type="evidence" value="ECO:0007669"/>
    <property type="project" value="UniProtKB-SubCell"/>
</dbReference>
<dbReference type="GO" id="GO:0071555">
    <property type="term" value="P:cell wall organization"/>
    <property type="evidence" value="ECO:0007669"/>
    <property type="project" value="UniProtKB-KW"/>
</dbReference>
<feature type="transmembrane region" description="Helical" evidence="14">
    <location>
        <begin position="142"/>
        <end position="165"/>
    </location>
</feature>
<dbReference type="GO" id="GO:0050380">
    <property type="term" value="F:undecaprenyl-diphosphatase activity"/>
    <property type="evidence" value="ECO:0007669"/>
    <property type="project" value="UniProtKB-UniRule"/>
</dbReference>
<proteinExistence type="inferred from homology"/>
<keyword evidence="7 14" id="KW-0378">Hydrolase</keyword>
<evidence type="ECO:0000256" key="1">
    <source>
        <dbReference type="ARBA" id="ARBA00004651"/>
    </source>
</evidence>
<organism evidence="15 16">
    <name type="scientific">Devosia chinhatensis</name>
    <dbReference type="NCBI Taxonomy" id="429727"/>
    <lineage>
        <taxon>Bacteria</taxon>
        <taxon>Pseudomonadati</taxon>
        <taxon>Pseudomonadota</taxon>
        <taxon>Alphaproteobacteria</taxon>
        <taxon>Hyphomicrobiales</taxon>
        <taxon>Devosiaceae</taxon>
        <taxon>Devosia</taxon>
    </lineage>
</organism>
<keyword evidence="6 14" id="KW-0812">Transmembrane</keyword>
<feature type="transmembrane region" description="Helical" evidence="14">
    <location>
        <begin position="185"/>
        <end position="206"/>
    </location>
</feature>
<dbReference type="Pfam" id="PF02673">
    <property type="entry name" value="BacA"/>
    <property type="match status" value="1"/>
</dbReference>
<feature type="transmembrane region" description="Helical" evidence="14">
    <location>
        <begin position="251"/>
        <end position="269"/>
    </location>
</feature>
<feature type="transmembrane region" description="Helical" evidence="14">
    <location>
        <begin position="113"/>
        <end position="130"/>
    </location>
</feature>
<dbReference type="HAMAP" id="MF_01006">
    <property type="entry name" value="Undec_diphosphatase"/>
    <property type="match status" value="1"/>
</dbReference>
<comment type="caution">
    <text evidence="15">The sequence shown here is derived from an EMBL/GenBank/DDBJ whole genome shotgun (WGS) entry which is preliminary data.</text>
</comment>
<dbReference type="PATRIC" id="fig|429727.3.peg.3138"/>
<evidence type="ECO:0000256" key="6">
    <source>
        <dbReference type="ARBA" id="ARBA00022692"/>
    </source>
</evidence>
<dbReference type="GO" id="GO:0009252">
    <property type="term" value="P:peptidoglycan biosynthetic process"/>
    <property type="evidence" value="ECO:0007669"/>
    <property type="project" value="UniProtKB-KW"/>
</dbReference>
<evidence type="ECO:0000256" key="2">
    <source>
        <dbReference type="ARBA" id="ARBA00010621"/>
    </source>
</evidence>
<dbReference type="EC" id="3.6.1.27" evidence="3 14"/>
<dbReference type="OrthoDB" id="9808289at2"/>
<evidence type="ECO:0000256" key="7">
    <source>
        <dbReference type="ARBA" id="ARBA00022801"/>
    </source>
</evidence>
<evidence type="ECO:0000256" key="13">
    <source>
        <dbReference type="ARBA" id="ARBA00047594"/>
    </source>
</evidence>
<evidence type="ECO:0000256" key="3">
    <source>
        <dbReference type="ARBA" id="ARBA00012374"/>
    </source>
</evidence>
<dbReference type="NCBIfam" id="TIGR00753">
    <property type="entry name" value="undec_PP_bacA"/>
    <property type="match status" value="1"/>
</dbReference>
<protein>
    <recommendedName>
        <fullName evidence="4 14">Undecaprenyl-diphosphatase</fullName>
        <ecNumber evidence="3 14">3.6.1.27</ecNumber>
    </recommendedName>
    <alternativeName>
        <fullName evidence="12 14">Bacitracin resistance protein</fullName>
    </alternativeName>
    <alternativeName>
        <fullName evidence="11 14">Undecaprenyl pyrophosphate phosphatase</fullName>
    </alternativeName>
</protein>
<keyword evidence="14" id="KW-0573">Peptidoglycan synthesis</keyword>
<dbReference type="AlphaFoldDB" id="A0A0F5FHA5"/>
<reference evidence="15 16" key="1">
    <citation type="submission" date="2015-03" db="EMBL/GenBank/DDBJ databases">
        <authorList>
            <person name="Hassan Y."/>
            <person name="Lepp D."/>
            <person name="Li X.-Z."/>
            <person name="Zhou T."/>
        </authorList>
    </citation>
    <scope>NUCLEOTIDE SEQUENCE [LARGE SCALE GENOMIC DNA]</scope>
    <source>
        <strain evidence="15 16">IPL18</strain>
    </source>
</reference>
<feature type="transmembrane region" description="Helical" evidence="14">
    <location>
        <begin position="46"/>
        <end position="68"/>
    </location>
</feature>
<dbReference type="STRING" id="429727.VE26_15325"/>